<evidence type="ECO:0000313" key="4">
    <source>
        <dbReference type="Proteomes" id="UP001500962"/>
    </source>
</evidence>
<dbReference type="AlphaFoldDB" id="A0AAV3SII4"/>
<evidence type="ECO:0000313" key="1">
    <source>
        <dbReference type="EMBL" id="GAA0464223.1"/>
    </source>
</evidence>
<name>A0AAV3SII4_HALDO</name>
<organism evidence="1 4">
    <name type="scientific">Halococcus dombrowskii</name>
    <dbReference type="NCBI Taxonomy" id="179637"/>
    <lineage>
        <taxon>Archaea</taxon>
        <taxon>Methanobacteriati</taxon>
        <taxon>Methanobacteriota</taxon>
        <taxon>Stenosarchaea group</taxon>
        <taxon>Halobacteria</taxon>
        <taxon>Halobacteriales</taxon>
        <taxon>Halococcaceae</taxon>
        <taxon>Halococcus</taxon>
    </lineage>
</organism>
<sequence length="163" mass="17839">MIDIFAPSGSPKANPRWKKVGDRLRVLAVPYVKPANPDEYETNSHGYATLDPVPAMEFVGLSEAEADLVAAFVPHAVDEADGFAGYRDNATATISPLDRLESLTLPKLDDVAGGIERYTDARERAAELDEKIEKTDALIDEIVYELYGLTDEEIEIVEEAVDG</sequence>
<dbReference type="GO" id="GO:0004519">
    <property type="term" value="F:endonuclease activity"/>
    <property type="evidence" value="ECO:0007669"/>
    <property type="project" value="UniProtKB-KW"/>
</dbReference>
<keyword evidence="2" id="KW-0378">Hydrolase</keyword>
<reference evidence="2" key="2">
    <citation type="submission" date="2022-04" db="EMBL/GenBank/DDBJ databases">
        <title>Sequencing and genomic assembly of Halococcus dombrowskii.</title>
        <authorList>
            <person name="Lim S.W."/>
            <person name="MacLea K.S."/>
        </authorList>
    </citation>
    <scope>NUCLEOTIDE SEQUENCE</scope>
    <source>
        <strain evidence="2">H4</strain>
    </source>
</reference>
<gene>
    <name evidence="1" type="ORF">GCM10008985_21360</name>
    <name evidence="2" type="ORF">MUK72_08490</name>
</gene>
<keyword evidence="2" id="KW-0255">Endonuclease</keyword>
<evidence type="ECO:0000313" key="3">
    <source>
        <dbReference type="Proteomes" id="UP000830542"/>
    </source>
</evidence>
<keyword evidence="3" id="KW-1185">Reference proteome</keyword>
<dbReference type="EMBL" id="BAAADN010000030">
    <property type="protein sequence ID" value="GAA0464223.1"/>
    <property type="molecule type" value="Genomic_DNA"/>
</dbReference>
<dbReference type="EMBL" id="CP095005">
    <property type="protein sequence ID" value="UOO94008.1"/>
    <property type="molecule type" value="Genomic_DNA"/>
</dbReference>
<accession>A0AAV3SII4</accession>
<dbReference type="Proteomes" id="UP000830542">
    <property type="component" value="Chromosome"/>
</dbReference>
<dbReference type="KEGG" id="hdo:MUK72_08490"/>
<keyword evidence="2" id="KW-0540">Nuclease</keyword>
<dbReference type="REBASE" id="612885">
    <property type="entry name" value="HdoH4ORF8490P"/>
</dbReference>
<dbReference type="Proteomes" id="UP001500962">
    <property type="component" value="Unassembled WGS sequence"/>
</dbReference>
<evidence type="ECO:0000313" key="2">
    <source>
        <dbReference type="EMBL" id="UOO94008.1"/>
    </source>
</evidence>
<protein>
    <submittedName>
        <fullName evidence="2">Restriction endonuclease</fullName>
    </submittedName>
</protein>
<reference evidence="1" key="3">
    <citation type="submission" date="2023-12" db="EMBL/GenBank/DDBJ databases">
        <authorList>
            <person name="Sun Q."/>
            <person name="Inoue M."/>
        </authorList>
    </citation>
    <scope>NUCLEOTIDE SEQUENCE</scope>
    <source>
        <strain evidence="1">JCM 12289</strain>
    </source>
</reference>
<reference evidence="1" key="1">
    <citation type="journal article" date="2014" name="Int. J. Syst. Evol. Microbiol.">
        <title>Complete genome sequence of Corynebacterium casei LMG S-19264T (=DSM 44701T), isolated from a smear-ripened cheese.</title>
        <authorList>
            <consortium name="US DOE Joint Genome Institute (JGI-PGF)"/>
            <person name="Walter F."/>
            <person name="Albersmeier A."/>
            <person name="Kalinowski J."/>
            <person name="Ruckert C."/>
        </authorList>
    </citation>
    <scope>NUCLEOTIDE SEQUENCE</scope>
    <source>
        <strain evidence="1">JCM 12289</strain>
    </source>
</reference>
<proteinExistence type="predicted"/>